<evidence type="ECO:0000313" key="13">
    <source>
        <dbReference type="EMBL" id="WAV90717.1"/>
    </source>
</evidence>
<comment type="similarity">
    <text evidence="3 11">Belongs to the iron-sulfur dependent L-serine dehydratase family.</text>
</comment>
<dbReference type="AlphaFoldDB" id="A0A9E9LD36"/>
<dbReference type="GO" id="GO:0003941">
    <property type="term" value="F:L-serine ammonia-lyase activity"/>
    <property type="evidence" value="ECO:0007669"/>
    <property type="project" value="UniProtKB-UniRule"/>
</dbReference>
<evidence type="ECO:0000256" key="4">
    <source>
        <dbReference type="ARBA" id="ARBA00022432"/>
    </source>
</evidence>
<dbReference type="Proteomes" id="UP001164819">
    <property type="component" value="Chromosome"/>
</dbReference>
<evidence type="ECO:0000256" key="7">
    <source>
        <dbReference type="ARBA" id="ARBA00023004"/>
    </source>
</evidence>
<evidence type="ECO:0000259" key="12">
    <source>
        <dbReference type="Pfam" id="PF03313"/>
    </source>
</evidence>
<dbReference type="GO" id="GO:0051539">
    <property type="term" value="F:4 iron, 4 sulfur cluster binding"/>
    <property type="evidence" value="ECO:0007669"/>
    <property type="project" value="UniProtKB-UniRule"/>
</dbReference>
<organism evidence="13">
    <name type="scientific">Oxalobacter aliiformigenes</name>
    <dbReference type="NCBI Taxonomy" id="2946593"/>
    <lineage>
        <taxon>Bacteria</taxon>
        <taxon>Pseudomonadati</taxon>
        <taxon>Pseudomonadota</taxon>
        <taxon>Betaproteobacteria</taxon>
        <taxon>Burkholderiales</taxon>
        <taxon>Oxalobacteraceae</taxon>
        <taxon>Oxalobacter</taxon>
    </lineage>
</organism>
<keyword evidence="6 11" id="KW-0479">Metal-binding</keyword>
<dbReference type="GO" id="GO:0006094">
    <property type="term" value="P:gluconeogenesis"/>
    <property type="evidence" value="ECO:0007669"/>
    <property type="project" value="UniProtKB-KW"/>
</dbReference>
<protein>
    <recommendedName>
        <fullName evidence="11">L-serine dehydratase</fullName>
        <ecNumber evidence="11">4.3.1.17</ecNumber>
    </recommendedName>
</protein>
<evidence type="ECO:0000256" key="11">
    <source>
        <dbReference type="RuleBase" id="RU366059"/>
    </source>
</evidence>
<keyword evidence="9 11" id="KW-0456">Lyase</keyword>
<evidence type="ECO:0000256" key="10">
    <source>
        <dbReference type="ARBA" id="ARBA00049406"/>
    </source>
</evidence>
<evidence type="ECO:0000256" key="2">
    <source>
        <dbReference type="ARBA" id="ARBA00004742"/>
    </source>
</evidence>
<keyword evidence="4 11" id="KW-0312">Gluconeogenesis</keyword>
<comment type="pathway">
    <text evidence="2">Carbohydrate biosynthesis; gluconeogenesis.</text>
</comment>
<dbReference type="PANTHER" id="PTHR30182:SF1">
    <property type="entry name" value="L-SERINE DEHYDRATASE 1"/>
    <property type="match status" value="1"/>
</dbReference>
<keyword evidence="7 11" id="KW-0408">Iron</keyword>
<dbReference type="PANTHER" id="PTHR30182">
    <property type="entry name" value="L-SERINE DEHYDRATASE"/>
    <property type="match status" value="1"/>
</dbReference>
<evidence type="ECO:0000256" key="1">
    <source>
        <dbReference type="ARBA" id="ARBA00001966"/>
    </source>
</evidence>
<reference evidence="13" key="1">
    <citation type="journal article" date="2022" name="Front. Microbiol.">
        <title>New perspectives on an old grouping: The genomic and phenotypic variability of Oxalobacter formigenes and the implications for calcium oxalate stone prevention.</title>
        <authorList>
            <person name="Chmiel J.A."/>
            <person name="Carr C."/>
            <person name="Stuivenberg G.A."/>
            <person name="Venema R."/>
            <person name="Chanyi R.M."/>
            <person name="Al K.F."/>
            <person name="Giguere D."/>
            <person name="Say H."/>
            <person name="Akouris P.P."/>
            <person name="Dominguez Romero S.A."/>
            <person name="Kwong A."/>
            <person name="Tai V."/>
            <person name="Koval S.F."/>
            <person name="Razvi H."/>
            <person name="Bjazevic J."/>
            <person name="Burton J.P."/>
        </authorList>
    </citation>
    <scope>NUCLEOTIDE SEQUENCE</scope>
    <source>
        <strain evidence="13">OxK</strain>
    </source>
</reference>
<proteinExistence type="inferred from homology"/>
<keyword evidence="8 11" id="KW-0411">Iron-sulfur</keyword>
<dbReference type="Pfam" id="PF03313">
    <property type="entry name" value="SDH_alpha"/>
    <property type="match status" value="1"/>
</dbReference>
<dbReference type="NCBIfam" id="TIGR00718">
    <property type="entry name" value="sda_alpha"/>
    <property type="match status" value="1"/>
</dbReference>
<feature type="domain" description="Serine dehydratase-like alpha subunit" evidence="12">
    <location>
        <begin position="18"/>
        <end position="275"/>
    </location>
</feature>
<dbReference type="InterPro" id="IPR051318">
    <property type="entry name" value="Fe-S_L-Ser"/>
</dbReference>
<gene>
    <name evidence="13" type="primary">sdaAA</name>
    <name evidence="13" type="ORF">NB646_07635</name>
</gene>
<dbReference type="RefSeq" id="WP_269282672.1">
    <property type="nucleotide sequence ID" value="NZ_CP098251.1"/>
</dbReference>
<evidence type="ECO:0000256" key="3">
    <source>
        <dbReference type="ARBA" id="ARBA00008636"/>
    </source>
</evidence>
<comment type="cofactor">
    <cofactor evidence="1 11">
        <name>[4Fe-4S] cluster</name>
        <dbReference type="ChEBI" id="CHEBI:49883"/>
    </cofactor>
</comment>
<evidence type="ECO:0000256" key="8">
    <source>
        <dbReference type="ARBA" id="ARBA00023014"/>
    </source>
</evidence>
<dbReference type="EC" id="4.3.1.17" evidence="11"/>
<evidence type="ECO:0000256" key="5">
    <source>
        <dbReference type="ARBA" id="ARBA00022485"/>
    </source>
</evidence>
<evidence type="ECO:0000256" key="9">
    <source>
        <dbReference type="ARBA" id="ARBA00023239"/>
    </source>
</evidence>
<accession>A0A9E9LD36</accession>
<dbReference type="InterPro" id="IPR004642">
    <property type="entry name" value="Ser_deHydtase_asu"/>
</dbReference>
<dbReference type="InterPro" id="IPR005130">
    <property type="entry name" value="Ser_deHydtase-like_asu"/>
</dbReference>
<name>A0A9E9LD36_9BURK</name>
<dbReference type="EMBL" id="CP098251">
    <property type="protein sequence ID" value="WAV90717.1"/>
    <property type="molecule type" value="Genomic_DNA"/>
</dbReference>
<sequence>MAFQSVKQLLERAASENRPLWETILEDDIHSQNLKREDSLNTMRYFWEAMKTSVENYHPDDRSNSGLVGGDGEKVRQANRRGILFGGDFFNEVITEALKVSECNACMKRIVAMPTAGSCGVIPAVLVPLVKERAISDESVIEALYVAAGFGQIIATRSSISGAEGGCQAEVGTASAMAAAAVTHLGGGTGLMCSYACAMALSNLMGLVCDPIAGLVEIPCVQRNVIGAINALSCANMALAGVEHKIPADEVIDAMRAVGDSMSSDLKETARGGLAGTPTARIIVRELIRKNQFHSEH</sequence>
<keyword evidence="5 11" id="KW-0004">4Fe-4S</keyword>
<dbReference type="GO" id="GO:0046872">
    <property type="term" value="F:metal ion binding"/>
    <property type="evidence" value="ECO:0007669"/>
    <property type="project" value="UniProtKB-KW"/>
</dbReference>
<comment type="catalytic activity">
    <reaction evidence="10 11">
        <text>L-serine = pyruvate + NH4(+)</text>
        <dbReference type="Rhea" id="RHEA:19169"/>
        <dbReference type="ChEBI" id="CHEBI:15361"/>
        <dbReference type="ChEBI" id="CHEBI:28938"/>
        <dbReference type="ChEBI" id="CHEBI:33384"/>
        <dbReference type="EC" id="4.3.1.17"/>
    </reaction>
</comment>
<evidence type="ECO:0000256" key="6">
    <source>
        <dbReference type="ARBA" id="ARBA00022723"/>
    </source>
</evidence>